<dbReference type="GO" id="GO:0046872">
    <property type="term" value="F:metal ion binding"/>
    <property type="evidence" value="ECO:0007669"/>
    <property type="project" value="UniProtKB-KW"/>
</dbReference>
<evidence type="ECO:0000313" key="15">
    <source>
        <dbReference type="EMBL" id="KKS84191.1"/>
    </source>
</evidence>
<evidence type="ECO:0000256" key="8">
    <source>
        <dbReference type="ARBA" id="ARBA00022840"/>
    </source>
</evidence>
<dbReference type="InterPro" id="IPR004188">
    <property type="entry name" value="Phe-tRNA_ligase_II_N"/>
</dbReference>
<evidence type="ECO:0000256" key="2">
    <source>
        <dbReference type="ARBA" id="ARBA00004496"/>
    </source>
</evidence>
<evidence type="ECO:0000256" key="10">
    <source>
        <dbReference type="ARBA" id="ARBA00022884"/>
    </source>
</evidence>
<dbReference type="PROSITE" id="PS50860">
    <property type="entry name" value="AA_TRNA_LIGASE_II_ALA"/>
    <property type="match status" value="1"/>
</dbReference>
<keyword evidence="12" id="KW-0030">Aminoacyl-tRNA synthetase</keyword>
<keyword evidence="6" id="KW-0479">Metal-binding</keyword>
<protein>
    <recommendedName>
        <fullName evidence="3">alanine--tRNA ligase</fullName>
        <ecNumber evidence="3">6.1.1.7</ecNumber>
    </recommendedName>
</protein>
<gene>
    <name evidence="15" type="ORF">UV59_C0025G0012</name>
</gene>
<dbReference type="SUPFAM" id="SSF46589">
    <property type="entry name" value="tRNA-binding arm"/>
    <property type="match status" value="1"/>
</dbReference>
<keyword evidence="10" id="KW-0694">RNA-binding</keyword>
<feature type="domain" description="Alanyl-transfer RNA synthetases family profile" evidence="13">
    <location>
        <begin position="17"/>
        <end position="247"/>
    </location>
</feature>
<evidence type="ECO:0000313" key="16">
    <source>
        <dbReference type="Proteomes" id="UP000034543"/>
    </source>
</evidence>
<evidence type="ECO:0000259" key="13">
    <source>
        <dbReference type="PROSITE" id="PS50860"/>
    </source>
</evidence>
<dbReference type="Pfam" id="PF01409">
    <property type="entry name" value="tRNA-synt_2d"/>
    <property type="match status" value="1"/>
</dbReference>
<evidence type="ECO:0000256" key="4">
    <source>
        <dbReference type="ARBA" id="ARBA00022555"/>
    </source>
</evidence>
<dbReference type="SUPFAM" id="SSF55681">
    <property type="entry name" value="Class II aaRS and biotin synthetases"/>
    <property type="match status" value="1"/>
</dbReference>
<dbReference type="InterPro" id="IPR002319">
    <property type="entry name" value="Phenylalanyl-tRNA_Synthase"/>
</dbReference>
<dbReference type="EMBL" id="LCFB01000025">
    <property type="protein sequence ID" value="KKS84191.1"/>
    <property type="molecule type" value="Genomic_DNA"/>
</dbReference>
<dbReference type="GO" id="GO:0006432">
    <property type="term" value="P:phenylalanyl-tRNA aminoacylation"/>
    <property type="evidence" value="ECO:0007669"/>
    <property type="project" value="InterPro"/>
</dbReference>
<keyword evidence="8" id="KW-0067">ATP-binding</keyword>
<dbReference type="InterPro" id="IPR018163">
    <property type="entry name" value="Thr/Ala-tRNA-synth_IIc_edit"/>
</dbReference>
<dbReference type="PATRIC" id="fig|1618436.3.peg.1140"/>
<dbReference type="SUPFAM" id="SSF55186">
    <property type="entry name" value="ThrRS/AlaRS common domain"/>
    <property type="match status" value="1"/>
</dbReference>
<dbReference type="InterPro" id="IPR009000">
    <property type="entry name" value="Transl_B-barrel_sf"/>
</dbReference>
<dbReference type="InterPro" id="IPR018164">
    <property type="entry name" value="Ala-tRNA-synth_IIc_N"/>
</dbReference>
<keyword evidence="4" id="KW-0820">tRNA-binding</keyword>
<dbReference type="InterPro" id="IPR012947">
    <property type="entry name" value="tRNA_SAD"/>
</dbReference>
<dbReference type="InterPro" id="IPR051335">
    <property type="entry name" value="Alanyl-tRNA_Editing_Enzymes"/>
</dbReference>
<dbReference type="PANTHER" id="PTHR43462">
    <property type="entry name" value="ALANYL-TRNA EDITING PROTEIN"/>
    <property type="match status" value="1"/>
</dbReference>
<dbReference type="GO" id="GO:0005737">
    <property type="term" value="C:cytoplasm"/>
    <property type="evidence" value="ECO:0007669"/>
    <property type="project" value="UniProtKB-SubCell"/>
</dbReference>
<reference evidence="15 16" key="1">
    <citation type="journal article" date="2015" name="Nature">
        <title>rRNA introns, odd ribosomes, and small enigmatic genomes across a large radiation of phyla.</title>
        <authorList>
            <person name="Brown C.T."/>
            <person name="Hug L.A."/>
            <person name="Thomas B.C."/>
            <person name="Sharon I."/>
            <person name="Castelle C.J."/>
            <person name="Singh A."/>
            <person name="Wilkins M.J."/>
            <person name="Williams K.H."/>
            <person name="Banfield J.F."/>
        </authorList>
    </citation>
    <scope>NUCLEOTIDE SEQUENCE [LARGE SCALE GENOMIC DNA]</scope>
</reference>
<dbReference type="GO" id="GO:0004826">
    <property type="term" value="F:phenylalanine-tRNA ligase activity"/>
    <property type="evidence" value="ECO:0007669"/>
    <property type="project" value="InterPro"/>
</dbReference>
<dbReference type="PROSITE" id="PS50862">
    <property type="entry name" value="AA_TRNA_LIGASE_II"/>
    <property type="match status" value="1"/>
</dbReference>
<evidence type="ECO:0000256" key="5">
    <source>
        <dbReference type="ARBA" id="ARBA00022598"/>
    </source>
</evidence>
<dbReference type="EC" id="6.1.1.7" evidence="3"/>
<dbReference type="CDD" id="cd00496">
    <property type="entry name" value="PheRS_alpha_core"/>
    <property type="match status" value="1"/>
</dbReference>
<sequence length="621" mass="70983">MEMDLTRKGCNKFVTITRMAGNLLYLSDSYQKSVKTKILAVTQKGKQTFVMLEQTVFYPEGGGQPSDQGLIAGSNGKLKVTHCRLVSGNVVHEGMLKGTFTEHEEVTAQIDWTLRFDHMRWHSARHLLHEVVTQAIPGLVPVKGEHGTHAYIEYQGIINPKLKNRLETETNMLVAEDRQFATEFVTIDELKERVAWVPEKLRKNKPLRILTIAGFAPTPDGGTQVKSSGEVGPVRVTAIESAGELTRIYYAIDPLPEPVKKTTRSTENVNTQSMTLNSFRTLLIDIENELFEKISKRAVHELEALQVEYFGSHGQATELIKELRNLPDFERKAAGQLVNEFKSSIQEAFIRRRESQTPVNSQWFDVSLPGIKPPQGHLHIVSQAIMEITEIFSRIGFTRVRHKEVDWDEYAFEKLNMPAHHPARDEWETFFIEQPTTNDQRRTTKKIVLTPHTSNGQVREMEKGKLPIRMINIAKCYRRQSDVSHVPMFHQFEGLYIDYHVSIGNLKGVFDFFVQNFYGEKRKTRLRPYHFQFTEPSFEVDINCGICLGKGCKLCKSGWLELGGAGMVHPNVLKAGKINPDEYNGFAFGWGAERTYMMKSGTQLDDIRLLYNNDLRFLEQF</sequence>
<comment type="cofactor">
    <cofactor evidence="1">
        <name>Zn(2+)</name>
        <dbReference type="ChEBI" id="CHEBI:29105"/>
    </cofactor>
</comment>
<organism evidence="15 16">
    <name type="scientific">Candidatus Gottesmanbacteria bacterium GW2011_GWA1_43_11</name>
    <dbReference type="NCBI Taxonomy" id="1618436"/>
    <lineage>
        <taxon>Bacteria</taxon>
        <taxon>Candidatus Gottesmaniibacteriota</taxon>
    </lineage>
</organism>
<accession>A0A0G1EMD1</accession>
<comment type="caution">
    <text evidence="15">The sequence shown here is derived from an EMBL/GenBank/DDBJ whole genome shotgun (WGS) entry which is preliminary data.</text>
</comment>
<dbReference type="Gene3D" id="3.30.930.10">
    <property type="entry name" value="Bira Bifunctional Protein, Domain 2"/>
    <property type="match status" value="1"/>
</dbReference>
<name>A0A0G1EMD1_9BACT</name>
<dbReference type="Proteomes" id="UP000034543">
    <property type="component" value="Unassembled WGS sequence"/>
</dbReference>
<evidence type="ECO:0000256" key="9">
    <source>
        <dbReference type="ARBA" id="ARBA00022842"/>
    </source>
</evidence>
<feature type="domain" description="Aminoacyl-transfer RNA synthetases class-II family profile" evidence="14">
    <location>
        <begin position="409"/>
        <end position="598"/>
    </location>
</feature>
<evidence type="ECO:0000256" key="11">
    <source>
        <dbReference type="ARBA" id="ARBA00022917"/>
    </source>
</evidence>
<dbReference type="SMART" id="SM00863">
    <property type="entry name" value="tRNA_SAD"/>
    <property type="match status" value="1"/>
</dbReference>
<dbReference type="InterPro" id="IPR004529">
    <property type="entry name" value="Phe-tRNA-synth_IIc_asu"/>
</dbReference>
<dbReference type="PANTHER" id="PTHR43462:SF2">
    <property type="entry name" value="THREONYL AND ALANYL TRNA SYNTHETASE SECOND ADDITIONAL DOMAIN-CONTAINING PROTEIN"/>
    <property type="match status" value="1"/>
</dbReference>
<dbReference type="AlphaFoldDB" id="A0A0G1EMD1"/>
<dbReference type="InterPro" id="IPR010978">
    <property type="entry name" value="tRNA-bd_arm"/>
</dbReference>
<dbReference type="GO" id="GO:0004813">
    <property type="term" value="F:alanine-tRNA ligase activity"/>
    <property type="evidence" value="ECO:0007669"/>
    <property type="project" value="UniProtKB-EC"/>
</dbReference>
<evidence type="ECO:0000256" key="12">
    <source>
        <dbReference type="ARBA" id="ARBA00023146"/>
    </source>
</evidence>
<comment type="subcellular location">
    <subcellularLocation>
        <location evidence="2">Cytoplasm</location>
    </subcellularLocation>
</comment>
<keyword evidence="9" id="KW-0460">Magnesium</keyword>
<dbReference type="InterPro" id="IPR045864">
    <property type="entry name" value="aa-tRNA-synth_II/BPL/LPL"/>
</dbReference>
<dbReference type="GO" id="GO:0006419">
    <property type="term" value="P:alanyl-tRNA aminoacylation"/>
    <property type="evidence" value="ECO:0007669"/>
    <property type="project" value="InterPro"/>
</dbReference>
<dbReference type="Gene3D" id="3.30.980.10">
    <property type="entry name" value="Threonyl-trna Synthetase, Chain A, domain 2"/>
    <property type="match status" value="1"/>
</dbReference>
<evidence type="ECO:0000256" key="6">
    <source>
        <dbReference type="ARBA" id="ARBA00022723"/>
    </source>
</evidence>
<evidence type="ECO:0000256" key="3">
    <source>
        <dbReference type="ARBA" id="ARBA00013168"/>
    </source>
</evidence>
<dbReference type="InterPro" id="IPR018165">
    <property type="entry name" value="Ala-tRNA-synth_IIc_core"/>
</dbReference>
<evidence type="ECO:0000256" key="7">
    <source>
        <dbReference type="ARBA" id="ARBA00022741"/>
    </source>
</evidence>
<dbReference type="STRING" id="1618436.UV59_C0025G0012"/>
<dbReference type="SUPFAM" id="SSF50447">
    <property type="entry name" value="Translation proteins"/>
    <property type="match status" value="1"/>
</dbReference>
<evidence type="ECO:0000259" key="14">
    <source>
        <dbReference type="PROSITE" id="PS50862"/>
    </source>
</evidence>
<dbReference type="GO" id="GO:0005524">
    <property type="term" value="F:ATP binding"/>
    <property type="evidence" value="ECO:0007669"/>
    <property type="project" value="UniProtKB-KW"/>
</dbReference>
<keyword evidence="11" id="KW-0648">Protein biosynthesis</keyword>
<dbReference type="NCBIfam" id="TIGR00468">
    <property type="entry name" value="pheS"/>
    <property type="match status" value="1"/>
</dbReference>
<dbReference type="GO" id="GO:0000049">
    <property type="term" value="F:tRNA binding"/>
    <property type="evidence" value="ECO:0007669"/>
    <property type="project" value="UniProtKB-KW"/>
</dbReference>
<dbReference type="Gene3D" id="2.40.30.130">
    <property type="match status" value="1"/>
</dbReference>
<keyword evidence="5 15" id="KW-0436">Ligase</keyword>
<dbReference type="Pfam" id="PF02912">
    <property type="entry name" value="Phe_tRNA-synt_N"/>
    <property type="match status" value="1"/>
</dbReference>
<evidence type="ECO:0000256" key="1">
    <source>
        <dbReference type="ARBA" id="ARBA00001947"/>
    </source>
</evidence>
<dbReference type="Pfam" id="PF01411">
    <property type="entry name" value="tRNA-synt_2c"/>
    <property type="match status" value="1"/>
</dbReference>
<keyword evidence="7" id="KW-0547">Nucleotide-binding</keyword>
<proteinExistence type="predicted"/>
<dbReference type="InterPro" id="IPR006195">
    <property type="entry name" value="aa-tRNA-synth_II"/>
</dbReference>